<dbReference type="RefSeq" id="WP_008799741.1">
    <property type="nucleotide sequence ID" value="NZ_CP013121.1"/>
</dbReference>
<gene>
    <name evidence="2" type="ORF">CBG50_02245</name>
    <name evidence="3" type="ORF">CBG52_01940</name>
    <name evidence="1" type="ORF">RO02_06520</name>
</gene>
<protein>
    <submittedName>
        <fullName evidence="2">Uncharacterized protein</fullName>
    </submittedName>
</protein>
<proteinExistence type="predicted"/>
<reference evidence="3 6" key="3">
    <citation type="submission" date="2017-06" db="EMBL/GenBank/DDBJ databases">
        <title>Draft genome sequence of Fusobacterium nucleatum subsp. polymorphum KCOM 1267 (=ChDC F290).</title>
        <authorList>
            <person name="Kook J.-K."/>
            <person name="Park S.-N."/>
            <person name="Lim Y.K."/>
            <person name="Roh H."/>
        </authorList>
    </citation>
    <scope>NUCLEOTIDE SEQUENCE [LARGE SCALE GENOMIC DNA]</scope>
    <source>
        <strain evidence="3">KCOM 1267</strain>
        <strain evidence="6">KCOM 1267(ChDC F290)</strain>
    </source>
</reference>
<sequence>MKTDEYLEFNEVEIKKSKIVGGLTGEAKQLVDKFSRAAKEKGQPFTDFESEGLLYVTFYDKNNLVYCIPVFSFKDNKKIDLKEIEYISEDAKRMENILRNSNEKRKEIEKDQ</sequence>
<dbReference type="Proteomes" id="UP000196759">
    <property type="component" value="Chromosome"/>
</dbReference>
<name>A0A1Z3CH24_FUSNP</name>
<evidence type="ECO:0000313" key="4">
    <source>
        <dbReference type="Proteomes" id="UP000067061"/>
    </source>
</evidence>
<dbReference type="EMBL" id="CP013121">
    <property type="protein sequence ID" value="ALM94284.1"/>
    <property type="molecule type" value="Genomic_DNA"/>
</dbReference>
<reference evidence="2 5" key="2">
    <citation type="submission" date="2017-06" db="EMBL/GenBank/DDBJ databases">
        <title>Draft genome sequence of Fusobacterium nucleatum subsp. polymorphum KCOM 1260 (=ChDC F218).</title>
        <authorList>
            <person name="Kook J.-K."/>
            <person name="Park S.-N."/>
            <person name="Lim Y.K."/>
            <person name="Roh H."/>
        </authorList>
    </citation>
    <scope>NUCLEOTIDE SEQUENCE [LARGE SCALE GENOMIC DNA]</scope>
    <source>
        <strain evidence="2">KCOM 1260</strain>
        <strain evidence="5">KCOM 1260 (ChDC F218)</strain>
    </source>
</reference>
<evidence type="ECO:0000313" key="2">
    <source>
        <dbReference type="EMBL" id="ASC02233.1"/>
    </source>
</evidence>
<organism evidence="2 5">
    <name type="scientific">Fusobacterium nucleatum subsp. polymorphum</name>
    <name type="common">Fusobacterium polymorphum</name>
    <dbReference type="NCBI Taxonomy" id="76857"/>
    <lineage>
        <taxon>Bacteria</taxon>
        <taxon>Fusobacteriati</taxon>
        <taxon>Fusobacteriota</taxon>
        <taxon>Fusobacteriia</taxon>
        <taxon>Fusobacteriales</taxon>
        <taxon>Fusobacteriaceae</taxon>
        <taxon>Fusobacterium</taxon>
    </lineage>
</organism>
<dbReference type="EMBL" id="CP021934">
    <property type="protein sequence ID" value="ASC02233.1"/>
    <property type="molecule type" value="Genomic_DNA"/>
</dbReference>
<evidence type="ECO:0000313" key="3">
    <source>
        <dbReference type="EMBL" id="PHI09987.1"/>
    </source>
</evidence>
<dbReference type="Proteomes" id="UP000067061">
    <property type="component" value="Chromosome"/>
</dbReference>
<evidence type="ECO:0000313" key="1">
    <source>
        <dbReference type="EMBL" id="ALM94284.1"/>
    </source>
</evidence>
<evidence type="ECO:0000313" key="5">
    <source>
        <dbReference type="Proteomes" id="UP000196759"/>
    </source>
</evidence>
<dbReference type="Proteomes" id="UP000221504">
    <property type="component" value="Unassembled WGS sequence"/>
</dbReference>
<keyword evidence="5" id="KW-1185">Reference proteome</keyword>
<reference evidence="1 4" key="1">
    <citation type="submission" date="2015-11" db="EMBL/GenBank/DDBJ databases">
        <authorList>
            <person name="Kook J.-K."/>
            <person name="Park S.-N."/>
            <person name="Lim Y.K."/>
            <person name="Jo E."/>
        </authorList>
    </citation>
    <scope>NUCLEOTIDE SEQUENCE [LARGE SCALE GENOMIC DNA]</scope>
    <source>
        <strain evidence="1 4">ChDC F306</strain>
    </source>
</reference>
<evidence type="ECO:0000313" key="6">
    <source>
        <dbReference type="Proteomes" id="UP000221504"/>
    </source>
</evidence>
<dbReference type="AlphaFoldDB" id="A0A1Z3CH24"/>
<accession>A0A1Z3CH24</accession>
<dbReference type="EMBL" id="NIRM01000001">
    <property type="protein sequence ID" value="PHI09987.1"/>
    <property type="molecule type" value="Genomic_DNA"/>
</dbReference>